<protein>
    <recommendedName>
        <fullName evidence="5">Secreted protein</fullName>
    </recommendedName>
</protein>
<evidence type="ECO:0000256" key="1">
    <source>
        <dbReference type="SAM" id="MobiDB-lite"/>
    </source>
</evidence>
<accession>A0A9W4N6U8</accession>
<dbReference type="EMBL" id="CAJVPG010000051">
    <property type="protein sequence ID" value="CAG8282799.1"/>
    <property type="molecule type" value="Genomic_DNA"/>
</dbReference>
<dbReference type="Proteomes" id="UP001152649">
    <property type="component" value="Unassembled WGS sequence"/>
</dbReference>
<feature type="signal peptide" evidence="2">
    <location>
        <begin position="1"/>
        <end position="21"/>
    </location>
</feature>
<evidence type="ECO:0000313" key="4">
    <source>
        <dbReference type="Proteomes" id="UP001152649"/>
    </source>
</evidence>
<feature type="chain" id="PRO_5040894378" description="Secreted protein" evidence="2">
    <location>
        <begin position="22"/>
        <end position="128"/>
    </location>
</feature>
<evidence type="ECO:0008006" key="5">
    <source>
        <dbReference type="Google" id="ProtNLM"/>
    </source>
</evidence>
<comment type="caution">
    <text evidence="3">The sequence shown here is derived from an EMBL/GenBank/DDBJ whole genome shotgun (WGS) entry which is preliminary data.</text>
</comment>
<sequence length="128" mass="14318">MKSPIYILAMLLPLATEVAMGSPVAEPDFDAIEERGRGNDKGWDKNWDDHHGWDQNENPCEVKRSYPYYKYPCDSSPSTGMSQVGAIFTPSCKYQNGNSGVWYQAPKGWVKDSDKPPRCPGTNNPCPM</sequence>
<organism evidence="3 4">
    <name type="scientific">Penicillium salamii</name>
    <dbReference type="NCBI Taxonomy" id="1612424"/>
    <lineage>
        <taxon>Eukaryota</taxon>
        <taxon>Fungi</taxon>
        <taxon>Dikarya</taxon>
        <taxon>Ascomycota</taxon>
        <taxon>Pezizomycotina</taxon>
        <taxon>Eurotiomycetes</taxon>
        <taxon>Eurotiomycetidae</taxon>
        <taxon>Eurotiales</taxon>
        <taxon>Aspergillaceae</taxon>
        <taxon>Penicillium</taxon>
    </lineage>
</organism>
<gene>
    <name evidence="3" type="ORF">PSALAMII_LOCUS1449</name>
</gene>
<keyword evidence="2" id="KW-0732">Signal</keyword>
<keyword evidence="4" id="KW-1185">Reference proteome</keyword>
<reference evidence="3" key="1">
    <citation type="submission" date="2021-07" db="EMBL/GenBank/DDBJ databases">
        <authorList>
            <person name="Branca A.L. A."/>
        </authorList>
    </citation>
    <scope>NUCLEOTIDE SEQUENCE</scope>
</reference>
<dbReference type="OrthoDB" id="4369767at2759"/>
<feature type="region of interest" description="Disordered" evidence="1">
    <location>
        <begin position="34"/>
        <end position="56"/>
    </location>
</feature>
<proteinExistence type="predicted"/>
<name>A0A9W4N6U8_9EURO</name>
<evidence type="ECO:0000256" key="2">
    <source>
        <dbReference type="SAM" id="SignalP"/>
    </source>
</evidence>
<feature type="region of interest" description="Disordered" evidence="1">
    <location>
        <begin position="105"/>
        <end position="128"/>
    </location>
</feature>
<evidence type="ECO:0000313" key="3">
    <source>
        <dbReference type="EMBL" id="CAG8282799.1"/>
    </source>
</evidence>
<dbReference type="AlphaFoldDB" id="A0A9W4N6U8"/>